<dbReference type="OrthoDB" id="9934551at2"/>
<keyword evidence="1" id="KW-0812">Transmembrane</keyword>
<keyword evidence="1" id="KW-0472">Membrane</keyword>
<dbReference type="RefSeq" id="WP_089749695.1">
    <property type="nucleotide sequence ID" value="NZ_FOOG01000002.1"/>
</dbReference>
<dbReference type="AlphaFoldDB" id="A0A1I2JVR5"/>
<reference evidence="3" key="1">
    <citation type="submission" date="2016-10" db="EMBL/GenBank/DDBJ databases">
        <authorList>
            <person name="Varghese N."/>
            <person name="Submissions S."/>
        </authorList>
    </citation>
    <scope>NUCLEOTIDE SEQUENCE [LARGE SCALE GENOMIC DNA]</scope>
    <source>
        <strain evidence="3">FP5</strain>
    </source>
</reference>
<evidence type="ECO:0000313" key="3">
    <source>
        <dbReference type="Proteomes" id="UP000198897"/>
    </source>
</evidence>
<gene>
    <name evidence="2" type="ORF">SAMN05216353_102138</name>
</gene>
<proteinExistence type="predicted"/>
<feature type="transmembrane region" description="Helical" evidence="1">
    <location>
        <begin position="7"/>
        <end position="29"/>
    </location>
</feature>
<sequence>MKRIWLSICYVLAPGFGMILAHITISFFNGADVTRQNTFKFFVYGIIAGIILLILRLLIKGKTLEG</sequence>
<evidence type="ECO:0000256" key="1">
    <source>
        <dbReference type="SAM" id="Phobius"/>
    </source>
</evidence>
<keyword evidence="3" id="KW-1185">Reference proteome</keyword>
<protein>
    <submittedName>
        <fullName evidence="2">Uncharacterized protein</fullName>
    </submittedName>
</protein>
<dbReference type="Proteomes" id="UP000198897">
    <property type="component" value="Unassembled WGS sequence"/>
</dbReference>
<feature type="transmembrane region" description="Helical" evidence="1">
    <location>
        <begin position="41"/>
        <end position="59"/>
    </location>
</feature>
<name>A0A1I2JVR5_9BACI</name>
<accession>A0A1I2JVR5</accession>
<evidence type="ECO:0000313" key="2">
    <source>
        <dbReference type="EMBL" id="SFF57970.1"/>
    </source>
</evidence>
<dbReference type="EMBL" id="FOOG01000002">
    <property type="protein sequence ID" value="SFF57970.1"/>
    <property type="molecule type" value="Genomic_DNA"/>
</dbReference>
<organism evidence="2 3">
    <name type="scientific">Halobacillus alkaliphilus</name>
    <dbReference type="NCBI Taxonomy" id="396056"/>
    <lineage>
        <taxon>Bacteria</taxon>
        <taxon>Bacillati</taxon>
        <taxon>Bacillota</taxon>
        <taxon>Bacilli</taxon>
        <taxon>Bacillales</taxon>
        <taxon>Bacillaceae</taxon>
        <taxon>Halobacillus</taxon>
    </lineage>
</organism>
<keyword evidence="1" id="KW-1133">Transmembrane helix</keyword>